<evidence type="ECO:0000313" key="3">
    <source>
        <dbReference type="Proteomes" id="UP001301769"/>
    </source>
</evidence>
<feature type="compositionally biased region" description="Pro residues" evidence="1">
    <location>
        <begin position="1"/>
        <end position="10"/>
    </location>
</feature>
<dbReference type="Proteomes" id="UP001301769">
    <property type="component" value="Unassembled WGS sequence"/>
</dbReference>
<dbReference type="AlphaFoldDB" id="A0AAN6XU03"/>
<organism evidence="2 3">
    <name type="scientific">Rhypophila decipiens</name>
    <dbReference type="NCBI Taxonomy" id="261697"/>
    <lineage>
        <taxon>Eukaryota</taxon>
        <taxon>Fungi</taxon>
        <taxon>Dikarya</taxon>
        <taxon>Ascomycota</taxon>
        <taxon>Pezizomycotina</taxon>
        <taxon>Sordariomycetes</taxon>
        <taxon>Sordariomycetidae</taxon>
        <taxon>Sordariales</taxon>
        <taxon>Naviculisporaceae</taxon>
        <taxon>Rhypophila</taxon>
    </lineage>
</organism>
<feature type="region of interest" description="Disordered" evidence="1">
    <location>
        <begin position="138"/>
        <end position="162"/>
    </location>
</feature>
<feature type="region of interest" description="Disordered" evidence="1">
    <location>
        <begin position="1"/>
        <end position="33"/>
    </location>
</feature>
<evidence type="ECO:0000256" key="1">
    <source>
        <dbReference type="SAM" id="MobiDB-lite"/>
    </source>
</evidence>
<reference evidence="2" key="2">
    <citation type="submission" date="2023-05" db="EMBL/GenBank/DDBJ databases">
        <authorList>
            <consortium name="Lawrence Berkeley National Laboratory"/>
            <person name="Steindorff A."/>
            <person name="Hensen N."/>
            <person name="Bonometti L."/>
            <person name="Westerberg I."/>
            <person name="Brannstrom I.O."/>
            <person name="Guillou S."/>
            <person name="Cros-Aarteil S."/>
            <person name="Calhoun S."/>
            <person name="Haridas S."/>
            <person name="Kuo A."/>
            <person name="Mondo S."/>
            <person name="Pangilinan J."/>
            <person name="Riley R."/>
            <person name="Labutti K."/>
            <person name="Andreopoulos B."/>
            <person name="Lipzen A."/>
            <person name="Chen C."/>
            <person name="Yanf M."/>
            <person name="Daum C."/>
            <person name="Ng V."/>
            <person name="Clum A."/>
            <person name="Ohm R."/>
            <person name="Martin F."/>
            <person name="Silar P."/>
            <person name="Natvig D."/>
            <person name="Lalanne C."/>
            <person name="Gautier V."/>
            <person name="Ament-Velasquez S.L."/>
            <person name="Kruys A."/>
            <person name="Hutchinson M.I."/>
            <person name="Powell A.J."/>
            <person name="Barry K."/>
            <person name="Miller A.N."/>
            <person name="Grigoriev I.V."/>
            <person name="Debuchy R."/>
            <person name="Gladieux P."/>
            <person name="Thoren M.H."/>
            <person name="Johannesson H."/>
        </authorList>
    </citation>
    <scope>NUCLEOTIDE SEQUENCE</scope>
    <source>
        <strain evidence="2">PSN293</strain>
    </source>
</reference>
<reference evidence="2" key="1">
    <citation type="journal article" date="2023" name="Mol. Phylogenet. Evol.">
        <title>Genome-scale phylogeny and comparative genomics of the fungal order Sordariales.</title>
        <authorList>
            <person name="Hensen N."/>
            <person name="Bonometti L."/>
            <person name="Westerberg I."/>
            <person name="Brannstrom I.O."/>
            <person name="Guillou S."/>
            <person name="Cros-Aarteil S."/>
            <person name="Calhoun S."/>
            <person name="Haridas S."/>
            <person name="Kuo A."/>
            <person name="Mondo S."/>
            <person name="Pangilinan J."/>
            <person name="Riley R."/>
            <person name="LaButti K."/>
            <person name="Andreopoulos B."/>
            <person name="Lipzen A."/>
            <person name="Chen C."/>
            <person name="Yan M."/>
            <person name="Daum C."/>
            <person name="Ng V."/>
            <person name="Clum A."/>
            <person name="Steindorff A."/>
            <person name="Ohm R.A."/>
            <person name="Martin F."/>
            <person name="Silar P."/>
            <person name="Natvig D.O."/>
            <person name="Lalanne C."/>
            <person name="Gautier V."/>
            <person name="Ament-Velasquez S.L."/>
            <person name="Kruys A."/>
            <person name="Hutchinson M.I."/>
            <person name="Powell A.J."/>
            <person name="Barry K."/>
            <person name="Miller A.N."/>
            <person name="Grigoriev I.V."/>
            <person name="Debuchy R."/>
            <person name="Gladieux P."/>
            <person name="Hiltunen Thoren M."/>
            <person name="Johannesson H."/>
        </authorList>
    </citation>
    <scope>NUCLEOTIDE SEQUENCE</scope>
    <source>
        <strain evidence="2">PSN293</strain>
    </source>
</reference>
<name>A0AAN6XU03_9PEZI</name>
<accession>A0AAN6XU03</accession>
<gene>
    <name evidence="2" type="ORF">QBC37DRAFT_434749</name>
</gene>
<comment type="caution">
    <text evidence="2">The sequence shown here is derived from an EMBL/GenBank/DDBJ whole genome shotgun (WGS) entry which is preliminary data.</text>
</comment>
<feature type="compositionally biased region" description="Basic and acidic residues" evidence="1">
    <location>
        <begin position="148"/>
        <end position="157"/>
    </location>
</feature>
<sequence>MSTTLPPIPSEGPSGNSATPPEVEWSAKTQPGCPKPDQISILEDQENLRPALKKFCGTRCTITARWGQEKFEYTKNMYENSENRRIKVSFNPNPQTGRITFVFDIHCFEGYPEPTTQIHGDGHSLQYGDLNKPFYGNLPDGTPAFGDMRAESSEDHPSPNLPTIPNSPAVGDQLAVGQPCQKSIDGGKANIQYGKSTKLGELKRSSCAEDVSGSGVKRQRLSLATVTGGDHLQSL</sequence>
<protein>
    <submittedName>
        <fullName evidence="2">Uncharacterized protein</fullName>
    </submittedName>
</protein>
<evidence type="ECO:0000313" key="2">
    <source>
        <dbReference type="EMBL" id="KAK4206565.1"/>
    </source>
</evidence>
<dbReference type="EMBL" id="MU858385">
    <property type="protein sequence ID" value="KAK4206565.1"/>
    <property type="molecule type" value="Genomic_DNA"/>
</dbReference>
<proteinExistence type="predicted"/>
<keyword evidence="3" id="KW-1185">Reference proteome</keyword>